<keyword evidence="8" id="KW-1185">Reference proteome</keyword>
<dbReference type="Gene3D" id="1.10.510.10">
    <property type="entry name" value="Transferase(Phosphotransferase) domain 1"/>
    <property type="match status" value="1"/>
</dbReference>
<dbReference type="InterPro" id="IPR011009">
    <property type="entry name" value="Kinase-like_dom_sf"/>
</dbReference>
<dbReference type="Gene3D" id="3.30.200.20">
    <property type="entry name" value="Phosphorylase Kinase, domain 1"/>
    <property type="match status" value="1"/>
</dbReference>
<dbReference type="GO" id="GO:0016301">
    <property type="term" value="F:kinase activity"/>
    <property type="evidence" value="ECO:0007669"/>
    <property type="project" value="UniProtKB-KW"/>
</dbReference>
<dbReference type="CDD" id="cd14014">
    <property type="entry name" value="STKc_PknB_like"/>
    <property type="match status" value="1"/>
</dbReference>
<dbReference type="PANTHER" id="PTHR43289">
    <property type="entry name" value="MITOGEN-ACTIVATED PROTEIN KINASE KINASE KINASE 20-RELATED"/>
    <property type="match status" value="1"/>
</dbReference>
<keyword evidence="3 7" id="KW-0418">Kinase</keyword>
<accession>A0ABZ0LS82</accession>
<dbReference type="InterPro" id="IPR000719">
    <property type="entry name" value="Prot_kinase_dom"/>
</dbReference>
<keyword evidence="4" id="KW-0067">ATP-binding</keyword>
<evidence type="ECO:0000313" key="8">
    <source>
        <dbReference type="Proteomes" id="UP001301731"/>
    </source>
</evidence>
<dbReference type="Gene3D" id="2.130.10.10">
    <property type="entry name" value="YVTN repeat-like/Quinoprotein amine dehydrogenase"/>
    <property type="match status" value="1"/>
</dbReference>
<dbReference type="InterPro" id="IPR002372">
    <property type="entry name" value="PQQ_rpt_dom"/>
</dbReference>
<evidence type="ECO:0000256" key="5">
    <source>
        <dbReference type="SAM" id="MobiDB-lite"/>
    </source>
</evidence>
<feature type="region of interest" description="Disordered" evidence="5">
    <location>
        <begin position="345"/>
        <end position="401"/>
    </location>
</feature>
<feature type="compositionally biased region" description="Pro residues" evidence="5">
    <location>
        <begin position="363"/>
        <end position="394"/>
    </location>
</feature>
<protein>
    <submittedName>
        <fullName evidence="7">Protein kinase</fullName>
    </submittedName>
</protein>
<evidence type="ECO:0000256" key="4">
    <source>
        <dbReference type="ARBA" id="ARBA00022840"/>
    </source>
</evidence>
<feature type="domain" description="Protein kinase" evidence="6">
    <location>
        <begin position="16"/>
        <end position="306"/>
    </location>
</feature>
<dbReference type="PANTHER" id="PTHR43289:SF34">
    <property type="entry name" value="SERINE_THREONINE-PROTEIN KINASE YBDM-RELATED"/>
    <property type="match status" value="1"/>
</dbReference>
<sequence>MLQPLDAAGVRRVGPYVTVAVIGSGGMGSVHLARRAEGDGGAGGATWGDAGAGSAALGDAGAGSAASATAAQAGPALAAVKTIHDGLGIDDGFRIRFRREAEAARAVRGPYTAALLDADPDGNPPWLATEYVPGPSLAEAVTRLGPLPLPVLRALGADLARALRTVHGARLLHRDLKPANVLLSADGPKLIDFGIARAFDGTVLTAAGQVIGTPGFMSPEQVAGQDDIGPASDVFALGGLLCWAATGRGPFDDPELAAVFSRISEGRADLAGLPDELREVVSACLAVDPAGRPTTDDLVRALDARAAGERPGAVLARREGPFPWSPGVRELIGAYEAETRRLLASAPPAPPEAPRTPPAGGSPVPPMPPAGGSPVPPMPGPGPAYVTPPTPVTAPSPNARTRRRATVAATAVAGALALVAGLLVGLGYFDDGGDRDGAGRGPSPSASPAPPPVDGVESVSAQGAVGSPHTLSYPAPAGDGRDVPRGWKPWRVEDKDGASSCVLQDDLLICAGGTHATAYRAADGSTVWRSPNSGMIPGMSHDRVYLGEGEGVVVAQRSDGKPVGRWPGAAGFVPTRALAAGGVVYVGYLGDAGIGTAGEMMFRAYRESDGSMLWESTVHNAYPWGLTLLGGKLYIPVAGPLTVLDPKTGKTLAEKEVCLDPVVGPTGEMHCSSTMGGKVQDPIVAAGPDGVVIAQAGSEVGEVRLYAAIESTGQVLWSRPIDTAGEFVGLGNTLVVGDRVVVATASGVASYGLKDGKPLAAPVPATWRIPQDDPNAQPTFLAAGDVFFLTWGGSVVSARVPR</sequence>
<gene>
    <name evidence="7" type="ORF">R2D22_13455</name>
</gene>
<dbReference type="PROSITE" id="PS50011">
    <property type="entry name" value="PROTEIN_KINASE_DOM"/>
    <property type="match status" value="1"/>
</dbReference>
<keyword evidence="1" id="KW-0808">Transferase</keyword>
<dbReference type="PROSITE" id="PS00108">
    <property type="entry name" value="PROTEIN_KINASE_ST"/>
    <property type="match status" value="1"/>
</dbReference>
<dbReference type="Pfam" id="PF13360">
    <property type="entry name" value="PQQ_2"/>
    <property type="match status" value="1"/>
</dbReference>
<dbReference type="InterPro" id="IPR011047">
    <property type="entry name" value="Quinoprotein_ADH-like_sf"/>
</dbReference>
<feature type="compositionally biased region" description="Basic and acidic residues" evidence="5">
    <location>
        <begin position="479"/>
        <end position="491"/>
    </location>
</feature>
<dbReference type="EMBL" id="CP137573">
    <property type="protein sequence ID" value="WOX22346.1"/>
    <property type="molecule type" value="Genomic_DNA"/>
</dbReference>
<dbReference type="RefSeq" id="WP_318103380.1">
    <property type="nucleotide sequence ID" value="NZ_CP137573.1"/>
</dbReference>
<evidence type="ECO:0000256" key="3">
    <source>
        <dbReference type="ARBA" id="ARBA00022777"/>
    </source>
</evidence>
<keyword evidence="2" id="KW-0547">Nucleotide-binding</keyword>
<evidence type="ECO:0000259" key="6">
    <source>
        <dbReference type="PROSITE" id="PS50011"/>
    </source>
</evidence>
<dbReference type="Pfam" id="PF00069">
    <property type="entry name" value="Pkinase"/>
    <property type="match status" value="1"/>
</dbReference>
<proteinExistence type="predicted"/>
<name>A0ABZ0LS82_9ACTN</name>
<evidence type="ECO:0000256" key="2">
    <source>
        <dbReference type="ARBA" id="ARBA00022741"/>
    </source>
</evidence>
<dbReference type="InterPro" id="IPR008271">
    <property type="entry name" value="Ser/Thr_kinase_AS"/>
</dbReference>
<dbReference type="SUPFAM" id="SSF56112">
    <property type="entry name" value="Protein kinase-like (PK-like)"/>
    <property type="match status" value="1"/>
</dbReference>
<dbReference type="InterPro" id="IPR015943">
    <property type="entry name" value="WD40/YVTN_repeat-like_dom_sf"/>
</dbReference>
<organism evidence="7 8">
    <name type="scientific">Streptomyces solicathayae</name>
    <dbReference type="NCBI Taxonomy" id="3081768"/>
    <lineage>
        <taxon>Bacteria</taxon>
        <taxon>Bacillati</taxon>
        <taxon>Actinomycetota</taxon>
        <taxon>Actinomycetes</taxon>
        <taxon>Kitasatosporales</taxon>
        <taxon>Streptomycetaceae</taxon>
        <taxon>Streptomyces</taxon>
    </lineage>
</organism>
<evidence type="ECO:0000256" key="1">
    <source>
        <dbReference type="ARBA" id="ARBA00022679"/>
    </source>
</evidence>
<dbReference type="SMART" id="SM00220">
    <property type="entry name" value="S_TKc"/>
    <property type="match status" value="1"/>
</dbReference>
<evidence type="ECO:0000313" key="7">
    <source>
        <dbReference type="EMBL" id="WOX22346.1"/>
    </source>
</evidence>
<reference evidence="7 8" key="1">
    <citation type="submission" date="2023-10" db="EMBL/GenBank/DDBJ databases">
        <title>The genome sequence of Streptomyces sp. HUAS YS2.</title>
        <authorList>
            <person name="Mo P."/>
        </authorList>
    </citation>
    <scope>NUCLEOTIDE SEQUENCE [LARGE SCALE GENOMIC DNA]</scope>
    <source>
        <strain evidence="7 8">HUAS YS2</strain>
    </source>
</reference>
<dbReference type="SUPFAM" id="SSF50998">
    <property type="entry name" value="Quinoprotein alcohol dehydrogenase-like"/>
    <property type="match status" value="1"/>
</dbReference>
<dbReference type="Proteomes" id="UP001301731">
    <property type="component" value="Chromosome"/>
</dbReference>
<feature type="region of interest" description="Disordered" evidence="5">
    <location>
        <begin position="434"/>
        <end position="491"/>
    </location>
</feature>
<feature type="compositionally biased region" description="Pro residues" evidence="5">
    <location>
        <begin position="347"/>
        <end position="357"/>
    </location>
</feature>